<evidence type="ECO:0000313" key="1">
    <source>
        <dbReference type="EMBL" id="KAJ3483227.1"/>
    </source>
</evidence>
<accession>A0AAD5V2Q4</accession>
<protein>
    <submittedName>
        <fullName evidence="1">Uncharacterized protein</fullName>
    </submittedName>
</protein>
<proteinExistence type="predicted"/>
<dbReference type="EMBL" id="JANAWD010000236">
    <property type="protein sequence ID" value="KAJ3483227.1"/>
    <property type="molecule type" value="Genomic_DNA"/>
</dbReference>
<name>A0AAD5V2Q4_9APHY</name>
<sequence length="133" mass="14976">MSPTNDSHVISTLLSSRSVTHLTLSWRQRPERPPADEHDRLSELFDTQIRQQPDKAAQVLLEMHLEDPGYARYLFVESLRLVLVDGDGTAGSTLHSACTTGLSQTLLKILLDDRVYIRDPSSELDHPRLQVST</sequence>
<reference evidence="1" key="1">
    <citation type="submission" date="2022-07" db="EMBL/GenBank/DDBJ databases">
        <title>Genome Sequence of Physisporinus lineatus.</title>
        <authorList>
            <person name="Buettner E."/>
        </authorList>
    </citation>
    <scope>NUCLEOTIDE SEQUENCE</scope>
    <source>
        <strain evidence="1">VT162</strain>
    </source>
</reference>
<comment type="caution">
    <text evidence="1">The sequence shown here is derived from an EMBL/GenBank/DDBJ whole genome shotgun (WGS) entry which is preliminary data.</text>
</comment>
<organism evidence="1 2">
    <name type="scientific">Meripilus lineatus</name>
    <dbReference type="NCBI Taxonomy" id="2056292"/>
    <lineage>
        <taxon>Eukaryota</taxon>
        <taxon>Fungi</taxon>
        <taxon>Dikarya</taxon>
        <taxon>Basidiomycota</taxon>
        <taxon>Agaricomycotina</taxon>
        <taxon>Agaricomycetes</taxon>
        <taxon>Polyporales</taxon>
        <taxon>Meripilaceae</taxon>
        <taxon>Meripilus</taxon>
    </lineage>
</organism>
<evidence type="ECO:0000313" key="2">
    <source>
        <dbReference type="Proteomes" id="UP001212997"/>
    </source>
</evidence>
<dbReference type="AlphaFoldDB" id="A0AAD5V2Q4"/>
<gene>
    <name evidence="1" type="ORF">NLI96_g6451</name>
</gene>
<keyword evidence="2" id="KW-1185">Reference proteome</keyword>
<dbReference type="Proteomes" id="UP001212997">
    <property type="component" value="Unassembled WGS sequence"/>
</dbReference>